<sequence>MGQTRNRRRWFPVFTSSRGTTPCRQLAAWHAHVVDRQHDAGEDHRGDGATGTVTAELQRAAHSANAVGRWFGEL</sequence>
<comment type="caution">
    <text evidence="1">The sequence shown here is derived from an EMBL/GenBank/DDBJ whole genome shotgun (WGS) entry which is preliminary data.</text>
</comment>
<dbReference type="OrthoDB" id="5119813at2"/>
<evidence type="ECO:0000313" key="1">
    <source>
        <dbReference type="EMBL" id="KAA9105853.1"/>
    </source>
</evidence>
<dbReference type="AlphaFoldDB" id="A0A5J5IYX6"/>
<evidence type="ECO:0000313" key="2">
    <source>
        <dbReference type="Proteomes" id="UP000325827"/>
    </source>
</evidence>
<accession>A0A5J5IYX6</accession>
<name>A0A5J5IYX6_9MICO</name>
<keyword evidence="2" id="KW-1185">Reference proteome</keyword>
<dbReference type="Proteomes" id="UP000325827">
    <property type="component" value="Unassembled WGS sequence"/>
</dbReference>
<dbReference type="EMBL" id="VYSA01000004">
    <property type="protein sequence ID" value="KAA9105853.1"/>
    <property type="molecule type" value="Genomic_DNA"/>
</dbReference>
<reference evidence="2" key="1">
    <citation type="submission" date="2019-09" db="EMBL/GenBank/DDBJ databases">
        <title>Mumia zhuanghuii sp. nov. isolated from the intestinal contents of plateau pika (Ochotona curzoniae) in the Qinghai-Tibet plateau of China.</title>
        <authorList>
            <person name="Tian Z."/>
        </authorList>
    </citation>
    <scope>NUCLEOTIDE SEQUENCE [LARGE SCALE GENOMIC DNA]</scope>
    <source>
        <strain evidence="2">JCM 30598</strain>
    </source>
</reference>
<protein>
    <submittedName>
        <fullName evidence="1">Uncharacterized protein</fullName>
    </submittedName>
</protein>
<organism evidence="1 2">
    <name type="scientific">Microbacterium rhizomatis</name>
    <dbReference type="NCBI Taxonomy" id="1631477"/>
    <lineage>
        <taxon>Bacteria</taxon>
        <taxon>Bacillati</taxon>
        <taxon>Actinomycetota</taxon>
        <taxon>Actinomycetes</taxon>
        <taxon>Micrococcales</taxon>
        <taxon>Microbacteriaceae</taxon>
        <taxon>Microbacterium</taxon>
    </lineage>
</organism>
<gene>
    <name evidence="1" type="ORF">F6B43_15920</name>
</gene>
<proteinExistence type="predicted"/>